<gene>
    <name evidence="1" type="ORF">SDC9_97688</name>
</gene>
<accession>A0A645ACL7</accession>
<sequence length="78" mass="8950">MRFGLLSALKIISFKRKVLGGPRAFFKRHPVVKAEPLAFLPLLLQAFREEIGDFHARRAVTVWIRGATHAVIFLFIVY</sequence>
<comment type="caution">
    <text evidence="1">The sequence shown here is derived from an EMBL/GenBank/DDBJ whole genome shotgun (WGS) entry which is preliminary data.</text>
</comment>
<protein>
    <submittedName>
        <fullName evidence="1">Uncharacterized protein</fullName>
    </submittedName>
</protein>
<proteinExistence type="predicted"/>
<evidence type="ECO:0000313" key="1">
    <source>
        <dbReference type="EMBL" id="MPM50942.1"/>
    </source>
</evidence>
<organism evidence="1">
    <name type="scientific">bioreactor metagenome</name>
    <dbReference type="NCBI Taxonomy" id="1076179"/>
    <lineage>
        <taxon>unclassified sequences</taxon>
        <taxon>metagenomes</taxon>
        <taxon>ecological metagenomes</taxon>
    </lineage>
</organism>
<reference evidence="1" key="1">
    <citation type="submission" date="2019-08" db="EMBL/GenBank/DDBJ databases">
        <authorList>
            <person name="Kucharzyk K."/>
            <person name="Murdoch R.W."/>
            <person name="Higgins S."/>
            <person name="Loffler F."/>
        </authorList>
    </citation>
    <scope>NUCLEOTIDE SEQUENCE</scope>
</reference>
<name>A0A645ACL7_9ZZZZ</name>
<dbReference type="EMBL" id="VSSQ01013190">
    <property type="protein sequence ID" value="MPM50942.1"/>
    <property type="molecule type" value="Genomic_DNA"/>
</dbReference>
<dbReference type="AlphaFoldDB" id="A0A645ACL7"/>